<accession>A0A915NX61</accession>
<sequence length="663" mass="76399">MENHHYYYNNNHQQLWQHPQAVHHHQQLYDPSFEEGHFASLSTSFPSSHNYYYSSLPGCSTPIPPMASPERMDAAVVIPHPPPILPPHHPHQHLTQSKNNAFTLPLMDEERQKESSFLSNFQPPSHSHNIPSMTDTTMENIPWSPNYYSPDPHAFHPHQMPPESVPPRHSSFSALNDFQKRGETPKNNNIIPSTSQQQQPQTPLQYSQDQQQRLREQRRAMYSQNKVQYWQQFSQMSIQDSGVHSMSHSTHIPNTFNHEEPEKMRQVLPELIPLINDESVDIVKRALTILISVAKKDKEFCTLRSQLDTRPLIVEKRQVTLYVLKALYFISDNDPSGRDLFVKTLNAHGTDCLEELVHCIGIQDPSCYKFAFLLLHNLMTDIRIGRKVIAYMCEMRILTKVLSWLSDKNEKFLSIVTDIIYMLLNKNTEQMAFFIGLNGHEKLVNILANSHQENLLYRAVKLLNRVVQIDPNKIVSAGLLEAAQKHLDHASQRMLRQLLDCIKFVSHVPSGDRDIHLLLQKLLQLLGTNDMKVKECCTDILANLSANNTSNKEFLVDKGAVFGLFQLLQEMEALNEALGQNTQRQNIQETALSLLRSLSSGNVCSGKAKQQIIKKEIHKKILLERMRNKQRNWPLLKKTFALLQYIAQEENLLKEFRFAMSFP</sequence>
<proteinExistence type="predicted"/>
<feature type="region of interest" description="Disordered" evidence="1">
    <location>
        <begin position="179"/>
        <end position="212"/>
    </location>
</feature>
<dbReference type="PANTHER" id="PTHR45976">
    <property type="entry name" value="ARMADILLO SEGMENT POLARITY PROTEIN"/>
    <property type="match status" value="1"/>
</dbReference>
<dbReference type="Proteomes" id="UP000887560">
    <property type="component" value="Unplaced"/>
</dbReference>
<dbReference type="WBParaSite" id="scf7180000422345.g8796">
    <property type="protein sequence ID" value="scf7180000422345.g8796"/>
    <property type="gene ID" value="scf7180000422345.g8796"/>
</dbReference>
<dbReference type="Gene3D" id="1.25.10.10">
    <property type="entry name" value="Leucine-rich Repeat Variant"/>
    <property type="match status" value="1"/>
</dbReference>
<feature type="region of interest" description="Disordered" evidence="1">
    <location>
        <begin position="154"/>
        <end position="173"/>
    </location>
</feature>
<dbReference type="InterPro" id="IPR011989">
    <property type="entry name" value="ARM-like"/>
</dbReference>
<protein>
    <submittedName>
        <fullName evidence="3">Uncharacterized protein</fullName>
    </submittedName>
</protein>
<dbReference type="AlphaFoldDB" id="A0A915NX61"/>
<dbReference type="InterPro" id="IPR013284">
    <property type="entry name" value="Beta-catenin"/>
</dbReference>
<organism evidence="2 3">
    <name type="scientific">Meloidogyne floridensis</name>
    <dbReference type="NCBI Taxonomy" id="298350"/>
    <lineage>
        <taxon>Eukaryota</taxon>
        <taxon>Metazoa</taxon>
        <taxon>Ecdysozoa</taxon>
        <taxon>Nematoda</taxon>
        <taxon>Chromadorea</taxon>
        <taxon>Rhabditida</taxon>
        <taxon>Tylenchina</taxon>
        <taxon>Tylenchomorpha</taxon>
        <taxon>Tylenchoidea</taxon>
        <taxon>Meloidogynidae</taxon>
        <taxon>Meloidogyninae</taxon>
        <taxon>Meloidogyne</taxon>
    </lineage>
</organism>
<keyword evidence="2" id="KW-1185">Reference proteome</keyword>
<feature type="compositionally biased region" description="Low complexity" evidence="1">
    <location>
        <begin position="192"/>
        <end position="211"/>
    </location>
</feature>
<evidence type="ECO:0000313" key="3">
    <source>
        <dbReference type="WBParaSite" id="scf7180000422345.g8796"/>
    </source>
</evidence>
<dbReference type="GO" id="GO:0045296">
    <property type="term" value="F:cadherin binding"/>
    <property type="evidence" value="ECO:0007669"/>
    <property type="project" value="InterPro"/>
</dbReference>
<dbReference type="InterPro" id="IPR016024">
    <property type="entry name" value="ARM-type_fold"/>
</dbReference>
<evidence type="ECO:0000256" key="1">
    <source>
        <dbReference type="SAM" id="MobiDB-lite"/>
    </source>
</evidence>
<dbReference type="GO" id="GO:0007155">
    <property type="term" value="P:cell adhesion"/>
    <property type="evidence" value="ECO:0007669"/>
    <property type="project" value="InterPro"/>
</dbReference>
<evidence type="ECO:0000313" key="2">
    <source>
        <dbReference type="Proteomes" id="UP000887560"/>
    </source>
</evidence>
<name>A0A915NX61_9BILA</name>
<reference evidence="3" key="1">
    <citation type="submission" date="2022-11" db="UniProtKB">
        <authorList>
            <consortium name="WormBaseParasite"/>
        </authorList>
    </citation>
    <scope>IDENTIFICATION</scope>
</reference>
<dbReference type="SUPFAM" id="SSF48371">
    <property type="entry name" value="ARM repeat"/>
    <property type="match status" value="1"/>
</dbReference>